<evidence type="ECO:0000256" key="1">
    <source>
        <dbReference type="ARBA" id="ARBA00000085"/>
    </source>
</evidence>
<keyword evidence="9" id="KW-0805">Transcription regulation</keyword>
<dbReference type="GO" id="GO:0004673">
    <property type="term" value="F:protein histidine kinase activity"/>
    <property type="evidence" value="ECO:0007669"/>
    <property type="project" value="UniProtKB-EC"/>
</dbReference>
<keyword evidence="5" id="KW-0547">Nucleotide-binding</keyword>
<dbReference type="Gene3D" id="3.30.70.270">
    <property type="match status" value="1"/>
</dbReference>
<dbReference type="InterPro" id="IPR039420">
    <property type="entry name" value="WalR-like"/>
</dbReference>
<dbReference type="GO" id="GO:0005829">
    <property type="term" value="C:cytosol"/>
    <property type="evidence" value="ECO:0007669"/>
    <property type="project" value="TreeGrafter"/>
</dbReference>
<evidence type="ECO:0000256" key="9">
    <source>
        <dbReference type="ARBA" id="ARBA00023015"/>
    </source>
</evidence>
<organism evidence="15 16">
    <name type="scientific">Eiseniibacteriota bacterium</name>
    <dbReference type="NCBI Taxonomy" id="2212470"/>
    <lineage>
        <taxon>Bacteria</taxon>
        <taxon>Candidatus Eiseniibacteriota</taxon>
    </lineage>
</organism>
<reference evidence="15" key="1">
    <citation type="submission" date="2019-03" db="EMBL/GenBank/DDBJ databases">
        <title>Lake Tanganyika Metagenome-Assembled Genomes (MAGs).</title>
        <authorList>
            <person name="Tran P."/>
        </authorList>
    </citation>
    <scope>NUCLEOTIDE SEQUENCE</scope>
    <source>
        <strain evidence="15">M_DeepCast_400m_m2_100</strain>
    </source>
</reference>
<dbReference type="PROSITE" id="PS50887">
    <property type="entry name" value="GGDEF"/>
    <property type="match status" value="1"/>
</dbReference>
<dbReference type="PANTHER" id="PTHR48111:SF1">
    <property type="entry name" value="TWO-COMPONENT RESPONSE REGULATOR ORR33"/>
    <property type="match status" value="1"/>
</dbReference>
<sequence length="315" mass="35267">METPRARERILVVEDEEMLRTMLTMQLQREGYRVRTAVDGEDALDKIREERPDLVLLDVVMPKLDGYETCRRIKGDMATANIPVIMLTSRADHEDKIRGLRGGANDYVTKPYEPGELLARVRNILQWSMLQREANPLTGLPGNISIENEVRARLAARDAFAFMYIDLDHFKAFNDYYSFRKGDEAIRLVASILLSAVSLEGSGSDFVGHVGGDDFVLVVSLDCADAIAQAVIQEFDAKAPRLYSEGDRRRGTIETHDRQGRRQQFPLMSVTIAAVAVRDGAIEHPGELSRIAAELKAFGKAQPGSVVIWERRHAA</sequence>
<dbReference type="EC" id="2.7.13.3" evidence="2"/>
<feature type="domain" description="GGDEF" evidence="14">
    <location>
        <begin position="158"/>
        <end position="311"/>
    </location>
</feature>
<dbReference type="SUPFAM" id="SSF55073">
    <property type="entry name" value="Nucleotide cyclase"/>
    <property type="match status" value="1"/>
</dbReference>
<gene>
    <name evidence="15" type="ORF">FJY75_08090</name>
</gene>
<evidence type="ECO:0000256" key="3">
    <source>
        <dbReference type="ARBA" id="ARBA00022553"/>
    </source>
</evidence>
<dbReference type="Pfam" id="PF00072">
    <property type="entry name" value="Response_reg"/>
    <property type="match status" value="1"/>
</dbReference>
<evidence type="ECO:0000256" key="8">
    <source>
        <dbReference type="ARBA" id="ARBA00023012"/>
    </source>
</evidence>
<evidence type="ECO:0000256" key="4">
    <source>
        <dbReference type="ARBA" id="ARBA00022679"/>
    </source>
</evidence>
<dbReference type="InterPro" id="IPR000160">
    <property type="entry name" value="GGDEF_dom"/>
</dbReference>
<dbReference type="AlphaFoldDB" id="A0A937X9Q7"/>
<dbReference type="GO" id="GO:0006355">
    <property type="term" value="P:regulation of DNA-templated transcription"/>
    <property type="evidence" value="ECO:0007669"/>
    <property type="project" value="TreeGrafter"/>
</dbReference>
<dbReference type="PANTHER" id="PTHR48111">
    <property type="entry name" value="REGULATOR OF RPOS"/>
    <property type="match status" value="1"/>
</dbReference>
<name>A0A937X9Q7_UNCEI</name>
<dbReference type="GO" id="GO:0032993">
    <property type="term" value="C:protein-DNA complex"/>
    <property type="evidence" value="ECO:0007669"/>
    <property type="project" value="TreeGrafter"/>
</dbReference>
<keyword evidence="6" id="KW-0418">Kinase</keyword>
<dbReference type="CDD" id="cd17574">
    <property type="entry name" value="REC_OmpR"/>
    <property type="match status" value="1"/>
</dbReference>
<keyword evidence="11" id="KW-0804">Transcription</keyword>
<dbReference type="InterPro" id="IPR011006">
    <property type="entry name" value="CheY-like_superfamily"/>
</dbReference>
<keyword evidence="4" id="KW-0808">Transferase</keyword>
<dbReference type="SMART" id="SM00267">
    <property type="entry name" value="GGDEF"/>
    <property type="match status" value="1"/>
</dbReference>
<keyword evidence="7" id="KW-0067">ATP-binding</keyword>
<dbReference type="GO" id="GO:0000976">
    <property type="term" value="F:transcription cis-regulatory region binding"/>
    <property type="evidence" value="ECO:0007669"/>
    <property type="project" value="TreeGrafter"/>
</dbReference>
<dbReference type="Gene3D" id="3.40.50.2300">
    <property type="match status" value="1"/>
</dbReference>
<evidence type="ECO:0000256" key="10">
    <source>
        <dbReference type="ARBA" id="ARBA00023125"/>
    </source>
</evidence>
<dbReference type="CDD" id="cd01949">
    <property type="entry name" value="GGDEF"/>
    <property type="match status" value="1"/>
</dbReference>
<proteinExistence type="predicted"/>
<dbReference type="EMBL" id="VGIY01000190">
    <property type="protein sequence ID" value="MBM3317800.1"/>
    <property type="molecule type" value="Genomic_DNA"/>
</dbReference>
<dbReference type="InterPro" id="IPR029787">
    <property type="entry name" value="Nucleotide_cyclase"/>
</dbReference>
<keyword evidence="3 12" id="KW-0597">Phosphoprotein</keyword>
<evidence type="ECO:0000313" key="15">
    <source>
        <dbReference type="EMBL" id="MBM3317800.1"/>
    </source>
</evidence>
<dbReference type="InterPro" id="IPR043128">
    <property type="entry name" value="Rev_trsase/Diguanyl_cyclase"/>
</dbReference>
<keyword evidence="8" id="KW-0902">Two-component regulatory system</keyword>
<dbReference type="InterPro" id="IPR001789">
    <property type="entry name" value="Sig_transdc_resp-reg_receiver"/>
</dbReference>
<dbReference type="Pfam" id="PF00990">
    <property type="entry name" value="GGDEF"/>
    <property type="match status" value="1"/>
</dbReference>
<dbReference type="FunFam" id="3.40.50.2300:FF:000121">
    <property type="entry name" value="Sensor histidine kinase RcsC"/>
    <property type="match status" value="1"/>
</dbReference>
<comment type="caution">
    <text evidence="15">The sequence shown here is derived from an EMBL/GenBank/DDBJ whole genome shotgun (WGS) entry which is preliminary data.</text>
</comment>
<dbReference type="GO" id="GO:0000156">
    <property type="term" value="F:phosphorelay response regulator activity"/>
    <property type="evidence" value="ECO:0007669"/>
    <property type="project" value="TreeGrafter"/>
</dbReference>
<evidence type="ECO:0000256" key="7">
    <source>
        <dbReference type="ARBA" id="ARBA00022840"/>
    </source>
</evidence>
<evidence type="ECO:0000256" key="12">
    <source>
        <dbReference type="PROSITE-ProRule" id="PRU00169"/>
    </source>
</evidence>
<feature type="domain" description="Response regulatory" evidence="13">
    <location>
        <begin position="9"/>
        <end position="125"/>
    </location>
</feature>
<evidence type="ECO:0000259" key="14">
    <source>
        <dbReference type="PROSITE" id="PS50887"/>
    </source>
</evidence>
<keyword evidence="10" id="KW-0238">DNA-binding</keyword>
<evidence type="ECO:0000313" key="16">
    <source>
        <dbReference type="Proteomes" id="UP000748308"/>
    </source>
</evidence>
<evidence type="ECO:0000256" key="2">
    <source>
        <dbReference type="ARBA" id="ARBA00012438"/>
    </source>
</evidence>
<accession>A0A937X9Q7</accession>
<dbReference type="SMART" id="SM00448">
    <property type="entry name" value="REC"/>
    <property type="match status" value="1"/>
</dbReference>
<dbReference type="PROSITE" id="PS50110">
    <property type="entry name" value="RESPONSE_REGULATORY"/>
    <property type="match status" value="1"/>
</dbReference>
<evidence type="ECO:0000256" key="5">
    <source>
        <dbReference type="ARBA" id="ARBA00022741"/>
    </source>
</evidence>
<dbReference type="SUPFAM" id="SSF52172">
    <property type="entry name" value="CheY-like"/>
    <property type="match status" value="1"/>
</dbReference>
<dbReference type="GO" id="GO:0005524">
    <property type="term" value="F:ATP binding"/>
    <property type="evidence" value="ECO:0007669"/>
    <property type="project" value="UniProtKB-KW"/>
</dbReference>
<evidence type="ECO:0000256" key="11">
    <source>
        <dbReference type="ARBA" id="ARBA00023163"/>
    </source>
</evidence>
<dbReference type="Proteomes" id="UP000748308">
    <property type="component" value="Unassembled WGS sequence"/>
</dbReference>
<protein>
    <recommendedName>
        <fullName evidence="2">histidine kinase</fullName>
        <ecNumber evidence="2">2.7.13.3</ecNumber>
    </recommendedName>
</protein>
<feature type="modified residue" description="4-aspartylphosphate" evidence="12">
    <location>
        <position position="58"/>
    </location>
</feature>
<dbReference type="NCBIfam" id="TIGR00254">
    <property type="entry name" value="GGDEF"/>
    <property type="match status" value="1"/>
</dbReference>
<comment type="catalytic activity">
    <reaction evidence="1">
        <text>ATP + protein L-histidine = ADP + protein N-phospho-L-histidine.</text>
        <dbReference type="EC" id="2.7.13.3"/>
    </reaction>
</comment>
<evidence type="ECO:0000259" key="13">
    <source>
        <dbReference type="PROSITE" id="PS50110"/>
    </source>
</evidence>
<evidence type="ECO:0000256" key="6">
    <source>
        <dbReference type="ARBA" id="ARBA00022777"/>
    </source>
</evidence>